<feature type="transmembrane region" description="Helical" evidence="2">
    <location>
        <begin position="339"/>
        <end position="357"/>
    </location>
</feature>
<organism evidence="3 4">
    <name type="scientific">Microbacterium murale</name>
    <dbReference type="NCBI Taxonomy" id="1081040"/>
    <lineage>
        <taxon>Bacteria</taxon>
        <taxon>Bacillati</taxon>
        <taxon>Actinomycetota</taxon>
        <taxon>Actinomycetes</taxon>
        <taxon>Micrococcales</taxon>
        <taxon>Microbacteriaceae</taxon>
        <taxon>Microbacterium</taxon>
    </lineage>
</organism>
<dbReference type="Proteomes" id="UP000629365">
    <property type="component" value="Unassembled WGS sequence"/>
</dbReference>
<feature type="transmembrane region" description="Helical" evidence="2">
    <location>
        <begin position="234"/>
        <end position="258"/>
    </location>
</feature>
<evidence type="ECO:0000313" key="3">
    <source>
        <dbReference type="EMBL" id="GGD62673.1"/>
    </source>
</evidence>
<keyword evidence="4" id="KW-1185">Reference proteome</keyword>
<protein>
    <submittedName>
        <fullName evidence="3">Uncharacterized protein</fullName>
    </submittedName>
</protein>
<feature type="transmembrane region" description="Helical" evidence="2">
    <location>
        <begin position="20"/>
        <end position="40"/>
    </location>
</feature>
<dbReference type="EMBL" id="BMCM01000001">
    <property type="protein sequence ID" value="GGD62673.1"/>
    <property type="molecule type" value="Genomic_DNA"/>
</dbReference>
<sequence>MPQPLRTFGRILARHWPALIAWYLGGEAVHQLLLQLAGFVGGHTTLGGLLLLPLAVAAKLIAYVAMYLTVRRSLPHVAAPATEGYREFGRVVLVSILPFFAFYSAWGMLNTDLYEFFNIASSIAFYDANFDAEQLGDRGGLVSVGVLPITVLVIALAARLAFSKYSARLPSWTLALAAYAEVLWTFMLFTLVVQWWGDTRQWLDGTTGMGWLQGIGDWFALNIAPIAALWEGMLWIFGVFAAVLLVPAAWLAVAGVIYGTTFSSAPAPVERGLAALRGTAATLSRTMLQRFESLWAAVAVVWRGGPVIFGAAVLAYALWAFAERLGTQALLRTVGGHETWFWSAFLPLLTIAVAAVAEPLRVAIVATAYDAVIARPEAGLDSRETVGGADADESLLDGESGHITGFAGNVEVEGPDGIVRDEEDRKDLVGE</sequence>
<feature type="compositionally biased region" description="Basic and acidic residues" evidence="1">
    <location>
        <begin position="418"/>
        <end position="431"/>
    </location>
</feature>
<name>A0ABQ1RB87_9MICO</name>
<feature type="transmembrane region" description="Helical" evidence="2">
    <location>
        <begin position="140"/>
        <end position="162"/>
    </location>
</feature>
<keyword evidence="2" id="KW-1133">Transmembrane helix</keyword>
<evidence type="ECO:0000256" key="1">
    <source>
        <dbReference type="SAM" id="MobiDB-lite"/>
    </source>
</evidence>
<comment type="caution">
    <text evidence="3">The sequence shown here is derived from an EMBL/GenBank/DDBJ whole genome shotgun (WGS) entry which is preliminary data.</text>
</comment>
<proteinExistence type="predicted"/>
<reference evidence="4" key="1">
    <citation type="journal article" date="2019" name="Int. J. Syst. Evol. Microbiol.">
        <title>The Global Catalogue of Microorganisms (GCM) 10K type strain sequencing project: providing services to taxonomists for standard genome sequencing and annotation.</title>
        <authorList>
            <consortium name="The Broad Institute Genomics Platform"/>
            <consortium name="The Broad Institute Genome Sequencing Center for Infectious Disease"/>
            <person name="Wu L."/>
            <person name="Ma J."/>
        </authorList>
    </citation>
    <scope>NUCLEOTIDE SEQUENCE [LARGE SCALE GENOMIC DNA]</scope>
    <source>
        <strain evidence="4">CCM 7640</strain>
    </source>
</reference>
<evidence type="ECO:0000313" key="4">
    <source>
        <dbReference type="Proteomes" id="UP000629365"/>
    </source>
</evidence>
<gene>
    <name evidence="3" type="ORF">GCM10007269_02310</name>
</gene>
<keyword evidence="2" id="KW-0812">Transmembrane</keyword>
<accession>A0ABQ1RB87</accession>
<feature type="transmembrane region" description="Helical" evidence="2">
    <location>
        <begin position="174"/>
        <end position="196"/>
    </location>
</feature>
<feature type="region of interest" description="Disordered" evidence="1">
    <location>
        <begin position="391"/>
        <end position="431"/>
    </location>
</feature>
<dbReference type="RefSeq" id="WP_188434701.1">
    <property type="nucleotide sequence ID" value="NZ_BMCM01000001.1"/>
</dbReference>
<evidence type="ECO:0000256" key="2">
    <source>
        <dbReference type="SAM" id="Phobius"/>
    </source>
</evidence>
<feature type="transmembrane region" description="Helical" evidence="2">
    <location>
        <begin position="91"/>
        <end position="109"/>
    </location>
</feature>
<feature type="transmembrane region" description="Helical" evidence="2">
    <location>
        <begin position="46"/>
        <end position="70"/>
    </location>
</feature>
<feature type="transmembrane region" description="Helical" evidence="2">
    <location>
        <begin position="294"/>
        <end position="319"/>
    </location>
</feature>
<keyword evidence="2" id="KW-0472">Membrane</keyword>